<dbReference type="Gene3D" id="3.40.50.2300">
    <property type="match status" value="1"/>
</dbReference>
<dbReference type="InterPro" id="IPR011006">
    <property type="entry name" value="CheY-like_superfamily"/>
</dbReference>
<evidence type="ECO:0000313" key="4">
    <source>
        <dbReference type="Proteomes" id="UP000679725"/>
    </source>
</evidence>
<dbReference type="PANTHER" id="PTHR44520">
    <property type="entry name" value="RESPONSE REGULATOR RCP1-RELATED"/>
    <property type="match status" value="1"/>
</dbReference>
<protein>
    <submittedName>
        <fullName evidence="3">Response regulator rcp1</fullName>
    </submittedName>
</protein>
<dbReference type="Pfam" id="PF00072">
    <property type="entry name" value="Response_reg"/>
    <property type="match status" value="1"/>
</dbReference>
<dbReference type="InterPro" id="IPR001789">
    <property type="entry name" value="Sig_transdc_resp-reg_receiver"/>
</dbReference>
<reference evidence="3 4" key="1">
    <citation type="submission" date="2021-04" db="EMBL/GenBank/DDBJ databases">
        <authorList>
            <person name="Rodrigo-Torres L."/>
            <person name="Arahal R. D."/>
            <person name="Lucena T."/>
        </authorList>
    </citation>
    <scope>NUCLEOTIDE SEQUENCE [LARGE SCALE GENOMIC DNA]</scope>
    <source>
        <strain evidence="3 4">CECT 9623</strain>
    </source>
</reference>
<dbReference type="PANTHER" id="PTHR44520:SF2">
    <property type="entry name" value="RESPONSE REGULATOR RCP1"/>
    <property type="match status" value="1"/>
</dbReference>
<dbReference type="EMBL" id="CAJRAU010000007">
    <property type="protein sequence ID" value="CAG5072794.1"/>
    <property type="molecule type" value="Genomic_DNA"/>
</dbReference>
<dbReference type="SUPFAM" id="SSF52172">
    <property type="entry name" value="CheY-like"/>
    <property type="match status" value="1"/>
</dbReference>
<organism evidence="3 4">
    <name type="scientific">Dyadobacter linearis</name>
    <dbReference type="NCBI Taxonomy" id="2823330"/>
    <lineage>
        <taxon>Bacteria</taxon>
        <taxon>Pseudomonadati</taxon>
        <taxon>Bacteroidota</taxon>
        <taxon>Cytophagia</taxon>
        <taxon>Cytophagales</taxon>
        <taxon>Spirosomataceae</taxon>
        <taxon>Dyadobacter</taxon>
    </lineage>
</organism>
<evidence type="ECO:0000256" key="1">
    <source>
        <dbReference type="PROSITE-ProRule" id="PRU00169"/>
    </source>
</evidence>
<feature type="modified residue" description="4-aspartylphosphate" evidence="1">
    <location>
        <position position="44"/>
    </location>
</feature>
<feature type="domain" description="Response regulatory" evidence="2">
    <location>
        <begin position="1"/>
        <end position="115"/>
    </location>
</feature>
<proteinExistence type="predicted"/>
<gene>
    <name evidence="3" type="primary">rcp1_7</name>
    <name evidence="3" type="ORF">DYBT9623_04334</name>
</gene>
<evidence type="ECO:0000313" key="3">
    <source>
        <dbReference type="EMBL" id="CAG5072794.1"/>
    </source>
</evidence>
<keyword evidence="1" id="KW-0597">Phosphoprotein</keyword>
<sequence>MNEAFKYSRPTLNLIRLRNKSSMLEFLDKCYKELRPAPQLILLDLYLPTRKEGLTLLESIRYFISINNLPETPIIVFSNSPDKKDINACYQRYANAYMVKPTDLSQWPLHLNSLSYVWKRAIRYPVSNDSRRI</sequence>
<evidence type="ECO:0000259" key="2">
    <source>
        <dbReference type="PROSITE" id="PS50110"/>
    </source>
</evidence>
<keyword evidence="4" id="KW-1185">Reference proteome</keyword>
<comment type="caution">
    <text evidence="3">The sequence shown here is derived from an EMBL/GenBank/DDBJ whole genome shotgun (WGS) entry which is preliminary data.</text>
</comment>
<dbReference type="PROSITE" id="PS50110">
    <property type="entry name" value="RESPONSE_REGULATORY"/>
    <property type="match status" value="1"/>
</dbReference>
<dbReference type="Proteomes" id="UP000679725">
    <property type="component" value="Unassembled WGS sequence"/>
</dbReference>
<name>A0ABM8UVG7_9BACT</name>
<dbReference type="InterPro" id="IPR052893">
    <property type="entry name" value="TCS_response_regulator"/>
</dbReference>
<accession>A0ABM8UVG7</accession>